<keyword evidence="4 7" id="KW-1133">Transmembrane helix</keyword>
<gene>
    <name evidence="9" type="ORF">Pmani_027026</name>
</gene>
<dbReference type="InterPro" id="IPR019427">
    <property type="entry name" value="7TM_GPCR_serpentine_rcpt_Srw"/>
</dbReference>
<protein>
    <recommendedName>
        <fullName evidence="8">G-protein coupled receptors family 1 profile domain-containing protein</fullName>
    </recommendedName>
</protein>
<dbReference type="AlphaFoldDB" id="A0AAE1P4P2"/>
<feature type="region of interest" description="Disordered" evidence="6">
    <location>
        <begin position="15"/>
        <end position="37"/>
    </location>
</feature>
<feature type="domain" description="G-protein coupled receptors family 1 profile" evidence="8">
    <location>
        <begin position="118"/>
        <end position="236"/>
    </location>
</feature>
<evidence type="ECO:0000256" key="1">
    <source>
        <dbReference type="ARBA" id="ARBA00004370"/>
    </source>
</evidence>
<evidence type="ECO:0000313" key="10">
    <source>
        <dbReference type="Proteomes" id="UP001292094"/>
    </source>
</evidence>
<feature type="transmembrane region" description="Helical" evidence="7">
    <location>
        <begin position="63"/>
        <end position="87"/>
    </location>
</feature>
<dbReference type="Proteomes" id="UP001292094">
    <property type="component" value="Unassembled WGS sequence"/>
</dbReference>
<dbReference type="EMBL" id="JAWZYT010002989">
    <property type="protein sequence ID" value="KAK4300792.1"/>
    <property type="molecule type" value="Genomic_DNA"/>
</dbReference>
<evidence type="ECO:0000256" key="6">
    <source>
        <dbReference type="SAM" id="MobiDB-lite"/>
    </source>
</evidence>
<dbReference type="PANTHER" id="PTHR47760">
    <property type="entry name" value="G-PROTEIN COUPLED RECEPTOR B0563.6-LIKE PROTEIN-RELATED"/>
    <property type="match status" value="1"/>
</dbReference>
<evidence type="ECO:0000313" key="9">
    <source>
        <dbReference type="EMBL" id="KAK4300792.1"/>
    </source>
</evidence>
<dbReference type="InterPro" id="IPR017452">
    <property type="entry name" value="GPCR_Rhodpsn_7TM"/>
</dbReference>
<dbReference type="Gene3D" id="1.20.1070.10">
    <property type="entry name" value="Rhodopsin 7-helix transmembrane proteins"/>
    <property type="match status" value="2"/>
</dbReference>
<name>A0AAE1P4P2_9EUCA</name>
<dbReference type="GO" id="GO:0016020">
    <property type="term" value="C:membrane"/>
    <property type="evidence" value="ECO:0007669"/>
    <property type="project" value="UniProtKB-SubCell"/>
</dbReference>
<keyword evidence="3 7" id="KW-0812">Transmembrane</keyword>
<evidence type="ECO:0000256" key="7">
    <source>
        <dbReference type="SAM" id="Phobius"/>
    </source>
</evidence>
<dbReference type="PROSITE" id="PS50262">
    <property type="entry name" value="G_PROTEIN_RECEP_F1_2"/>
    <property type="match status" value="1"/>
</dbReference>
<evidence type="ECO:0000256" key="2">
    <source>
        <dbReference type="ARBA" id="ARBA00010663"/>
    </source>
</evidence>
<dbReference type="SUPFAM" id="SSF81321">
    <property type="entry name" value="Family A G protein-coupled receptor-like"/>
    <property type="match status" value="1"/>
</dbReference>
<sequence>LREVEEIAVNCSYGTVTSNPHHHDATSHQERVNERHEGEADNNDIVLLLLEEGEGDLLELRWIVYRVIFPVLVCVGVVANILNLVVLSRPAMRGVAYRYLNHLAVSDLLYLTFNIPFCLSEFTKISGEQLVNWTSAVYYAHTWYLGYEFFREIYSRFVPAILITAFNVAIVVTLRQMGRERDVDVISEARQERERRLCLLLMAITVLFYISAFPSAIYKVLMFYDNMEFVVYFRSV</sequence>
<evidence type="ECO:0000256" key="5">
    <source>
        <dbReference type="ARBA" id="ARBA00023136"/>
    </source>
</evidence>
<evidence type="ECO:0000256" key="3">
    <source>
        <dbReference type="ARBA" id="ARBA00022692"/>
    </source>
</evidence>
<comment type="caution">
    <text evidence="9">The sequence shown here is derived from an EMBL/GenBank/DDBJ whole genome shotgun (WGS) entry which is preliminary data.</text>
</comment>
<evidence type="ECO:0000256" key="4">
    <source>
        <dbReference type="ARBA" id="ARBA00022989"/>
    </source>
</evidence>
<dbReference type="GO" id="GO:0008528">
    <property type="term" value="F:G protein-coupled peptide receptor activity"/>
    <property type="evidence" value="ECO:0007669"/>
    <property type="project" value="InterPro"/>
</dbReference>
<feature type="non-terminal residue" evidence="9">
    <location>
        <position position="1"/>
    </location>
</feature>
<keyword evidence="10" id="KW-1185">Reference proteome</keyword>
<dbReference type="PRINTS" id="PR00237">
    <property type="entry name" value="GPCRRHODOPSN"/>
</dbReference>
<dbReference type="InterPro" id="IPR000276">
    <property type="entry name" value="GPCR_Rhodpsn"/>
</dbReference>
<dbReference type="Pfam" id="PF10324">
    <property type="entry name" value="7TM_GPCR_Srw"/>
    <property type="match status" value="1"/>
</dbReference>
<comment type="subcellular location">
    <subcellularLocation>
        <location evidence="1">Membrane</location>
    </subcellularLocation>
</comment>
<reference evidence="9" key="1">
    <citation type="submission" date="2023-11" db="EMBL/GenBank/DDBJ databases">
        <title>Genome assemblies of two species of porcelain crab, Petrolisthes cinctipes and Petrolisthes manimaculis (Anomura: Porcellanidae).</title>
        <authorList>
            <person name="Angst P."/>
        </authorList>
    </citation>
    <scope>NUCLEOTIDE SEQUENCE</scope>
    <source>
        <strain evidence="9">PB745_02</strain>
        <tissue evidence="9">Gill</tissue>
    </source>
</reference>
<feature type="transmembrane region" description="Helical" evidence="7">
    <location>
        <begin position="99"/>
        <end position="117"/>
    </location>
</feature>
<accession>A0AAE1P4P2</accession>
<organism evidence="9 10">
    <name type="scientific">Petrolisthes manimaculis</name>
    <dbReference type="NCBI Taxonomy" id="1843537"/>
    <lineage>
        <taxon>Eukaryota</taxon>
        <taxon>Metazoa</taxon>
        <taxon>Ecdysozoa</taxon>
        <taxon>Arthropoda</taxon>
        <taxon>Crustacea</taxon>
        <taxon>Multicrustacea</taxon>
        <taxon>Malacostraca</taxon>
        <taxon>Eumalacostraca</taxon>
        <taxon>Eucarida</taxon>
        <taxon>Decapoda</taxon>
        <taxon>Pleocyemata</taxon>
        <taxon>Anomura</taxon>
        <taxon>Galatheoidea</taxon>
        <taxon>Porcellanidae</taxon>
        <taxon>Petrolisthes</taxon>
    </lineage>
</organism>
<evidence type="ECO:0000259" key="8">
    <source>
        <dbReference type="PROSITE" id="PS50262"/>
    </source>
</evidence>
<feature type="transmembrane region" description="Helical" evidence="7">
    <location>
        <begin position="153"/>
        <end position="174"/>
    </location>
</feature>
<comment type="similarity">
    <text evidence="2">Belongs to the G-protein coupled receptor 1 family.</text>
</comment>
<dbReference type="InterPro" id="IPR053093">
    <property type="entry name" value="GPCR-like"/>
</dbReference>
<feature type="transmembrane region" description="Helical" evidence="7">
    <location>
        <begin position="197"/>
        <end position="218"/>
    </location>
</feature>
<dbReference type="PANTHER" id="PTHR47760:SF1">
    <property type="entry name" value="G-PROTEIN COUPLED RECEPTORS FAMILY 1 PROFILE DOMAIN-CONTAINING PROTEIN"/>
    <property type="match status" value="1"/>
</dbReference>
<keyword evidence="5 7" id="KW-0472">Membrane</keyword>
<feature type="compositionally biased region" description="Basic and acidic residues" evidence="6">
    <location>
        <begin position="21"/>
        <end position="37"/>
    </location>
</feature>
<proteinExistence type="inferred from homology"/>